<keyword evidence="3" id="KW-1185">Reference proteome</keyword>
<proteinExistence type="predicted"/>
<feature type="transmembrane region" description="Helical" evidence="1">
    <location>
        <begin position="256"/>
        <end position="275"/>
    </location>
</feature>
<feature type="transmembrane region" description="Helical" evidence="1">
    <location>
        <begin position="188"/>
        <end position="205"/>
    </location>
</feature>
<evidence type="ECO:0000256" key="1">
    <source>
        <dbReference type="SAM" id="Phobius"/>
    </source>
</evidence>
<feature type="transmembrane region" description="Helical" evidence="1">
    <location>
        <begin position="54"/>
        <end position="74"/>
    </location>
</feature>
<accession>A0ABT2I521</accession>
<keyword evidence="1" id="KW-0812">Transmembrane</keyword>
<feature type="transmembrane region" description="Helical" evidence="1">
    <location>
        <begin position="336"/>
        <end position="363"/>
    </location>
</feature>
<feature type="transmembrane region" description="Helical" evidence="1">
    <location>
        <begin position="81"/>
        <end position="101"/>
    </location>
</feature>
<dbReference type="RefSeq" id="WP_260046013.1">
    <property type="nucleotide sequence ID" value="NZ_JANZXA010000006.1"/>
</dbReference>
<name>A0ABT2I521_9SPHN</name>
<keyword evidence="1" id="KW-0472">Membrane</keyword>
<sequence length="428" mass="47219">MKGIVLTAMASGHADMNGVSSIEDTGRVRRIMVLALLLPLFGQVMHYMKDLPPLWALSKAFPVLSLPLALPVLLSRRPPFLLQWLGVFIWLVLAPSFIAIFTFDQTFFLGLTAQVKILPMLYAFSFLGLLLVLRPSMDEIRTAFLIWAIVTFGVLLALWAFAPQSWYTTGYEFGDAPLLSADDRGNRIRMPMYFGVIAILTAFRSQLMRPQLSTAVVLVLALAVLVGVVKTRATVLATAATLLTVALIAASPRTRIAAFCLAGIGAILVLQIPYVSSAFDTSSASGFDLRWTTVVKAMTFLGDSPLRWFFGVGTITPLDSAGLSRYFNHFFFLADISWLGIIFEYGVLGAMMMVSLLVTTLWLAVRVRRELDSPFLAGLQDYVLFTLIISPLYATMTLQPGEIAVIMATFSYCWLSLRQRGATEEQVP</sequence>
<evidence type="ECO:0000313" key="3">
    <source>
        <dbReference type="Proteomes" id="UP001165583"/>
    </source>
</evidence>
<feature type="transmembrane region" description="Helical" evidence="1">
    <location>
        <begin position="212"/>
        <end position="229"/>
    </location>
</feature>
<reference evidence="2" key="1">
    <citation type="submission" date="2022-09" db="EMBL/GenBank/DDBJ databases">
        <title>Novosphingobium sp. Nov., a polycyclic aromatic hydrocarbon-degrading bacterium isolated form mangrove sediments in HongKong.</title>
        <authorList>
            <person name="Hu Z."/>
        </authorList>
    </citation>
    <scope>NUCLEOTIDE SEQUENCE</scope>
    <source>
        <strain evidence="2">HK4-1</strain>
    </source>
</reference>
<feature type="transmembrane region" description="Helical" evidence="1">
    <location>
        <begin position="144"/>
        <end position="162"/>
    </location>
</feature>
<protein>
    <recommendedName>
        <fullName evidence="4">O-antigen polymerase</fullName>
    </recommendedName>
</protein>
<gene>
    <name evidence="2" type="ORF">NZK81_10130</name>
</gene>
<dbReference type="Proteomes" id="UP001165583">
    <property type="component" value="Unassembled WGS sequence"/>
</dbReference>
<feature type="transmembrane region" description="Helical" evidence="1">
    <location>
        <begin position="235"/>
        <end position="251"/>
    </location>
</feature>
<evidence type="ECO:0008006" key="4">
    <source>
        <dbReference type="Google" id="ProtNLM"/>
    </source>
</evidence>
<dbReference type="EMBL" id="JANZXA010000006">
    <property type="protein sequence ID" value="MCT2399909.1"/>
    <property type="molecule type" value="Genomic_DNA"/>
</dbReference>
<comment type="caution">
    <text evidence="2">The sequence shown here is derived from an EMBL/GenBank/DDBJ whole genome shotgun (WGS) entry which is preliminary data.</text>
</comment>
<feature type="transmembrane region" description="Helical" evidence="1">
    <location>
        <begin position="31"/>
        <end position="48"/>
    </location>
</feature>
<evidence type="ECO:0000313" key="2">
    <source>
        <dbReference type="EMBL" id="MCT2399909.1"/>
    </source>
</evidence>
<organism evidence="2 3">
    <name type="scientific">Novosphingobium mangrovi</name>
    <name type="common">ex Huang et al. 2023</name>
    <dbReference type="NCBI Taxonomy" id="2976432"/>
    <lineage>
        <taxon>Bacteria</taxon>
        <taxon>Pseudomonadati</taxon>
        <taxon>Pseudomonadota</taxon>
        <taxon>Alphaproteobacteria</taxon>
        <taxon>Sphingomonadales</taxon>
        <taxon>Sphingomonadaceae</taxon>
        <taxon>Novosphingobium</taxon>
    </lineage>
</organism>
<keyword evidence="1" id="KW-1133">Transmembrane helix</keyword>
<feature type="transmembrane region" description="Helical" evidence="1">
    <location>
        <begin position="107"/>
        <end position="132"/>
    </location>
</feature>